<dbReference type="SUPFAM" id="SSF51735">
    <property type="entry name" value="NAD(P)-binding Rossmann-fold domains"/>
    <property type="match status" value="1"/>
</dbReference>
<gene>
    <name evidence="1" type="ORF">M2283_006977</name>
</gene>
<dbReference type="InterPro" id="IPR036291">
    <property type="entry name" value="NAD(P)-bd_dom_sf"/>
</dbReference>
<dbReference type="Proteomes" id="UP001160499">
    <property type="component" value="Unassembled WGS sequence"/>
</dbReference>
<dbReference type="RefSeq" id="WP_280880441.1">
    <property type="nucleotide sequence ID" value="NZ_JARXVH010000013.1"/>
</dbReference>
<dbReference type="GO" id="GO:0016491">
    <property type="term" value="F:oxidoreductase activity"/>
    <property type="evidence" value="ECO:0007669"/>
    <property type="project" value="UniProtKB-KW"/>
</dbReference>
<sequence>MIVDEHVSGGLLAGRTALVTGASSGIGAAAARLFAAEGAAVVVMARRERRLKELVEEIEAAGGKAIYQVGDVTLVEDVKRAVAAAVDRFGALDAAFNNAGFAGSEIRPLHELAEEDYDQVMNTNVRGTWNCLRHEIPVMLAGGGGAIVNTASSAGVIATGAPAPYVAAKHAVIGLTKAAAAEYGAHGIRVNALVVGTTRTEMISGAIEAVPELEEAFVARQVQKRMAEPDEIAQAALWLLSNRASFATGSFVAVDGGILAT</sequence>
<dbReference type="PRINTS" id="PR00080">
    <property type="entry name" value="SDRFAMILY"/>
</dbReference>
<dbReference type="Gene3D" id="3.40.50.720">
    <property type="entry name" value="NAD(P)-binding Rossmann-like Domain"/>
    <property type="match status" value="1"/>
</dbReference>
<dbReference type="InterPro" id="IPR002347">
    <property type="entry name" value="SDR_fam"/>
</dbReference>
<dbReference type="EMBL" id="JARXVH010000013">
    <property type="protein sequence ID" value="MDH6219638.1"/>
    <property type="molecule type" value="Genomic_DNA"/>
</dbReference>
<dbReference type="NCBIfam" id="NF005559">
    <property type="entry name" value="PRK07231.1"/>
    <property type="match status" value="1"/>
</dbReference>
<name>A0ABT6LTJ6_9ACTN</name>
<organism evidence="1 2">
    <name type="scientific">Streptomyces pseudovenezuelae</name>
    <dbReference type="NCBI Taxonomy" id="67350"/>
    <lineage>
        <taxon>Bacteria</taxon>
        <taxon>Bacillati</taxon>
        <taxon>Actinomycetota</taxon>
        <taxon>Actinomycetes</taxon>
        <taxon>Kitasatosporales</taxon>
        <taxon>Streptomycetaceae</taxon>
        <taxon>Streptomyces</taxon>
        <taxon>Streptomyces aurantiacus group</taxon>
    </lineage>
</organism>
<keyword evidence="2" id="KW-1185">Reference proteome</keyword>
<dbReference type="Pfam" id="PF13561">
    <property type="entry name" value="adh_short_C2"/>
    <property type="match status" value="1"/>
</dbReference>
<keyword evidence="1" id="KW-0560">Oxidoreductase</keyword>
<accession>A0ABT6LTJ6</accession>
<comment type="caution">
    <text evidence="1">The sequence shown here is derived from an EMBL/GenBank/DDBJ whole genome shotgun (WGS) entry which is preliminary data.</text>
</comment>
<dbReference type="PANTHER" id="PTHR42820">
    <property type="entry name" value="SHORT-CHAIN DEHYDROGENASE REDUCTASE"/>
    <property type="match status" value="1"/>
</dbReference>
<evidence type="ECO:0000313" key="1">
    <source>
        <dbReference type="EMBL" id="MDH6219638.1"/>
    </source>
</evidence>
<reference evidence="1 2" key="1">
    <citation type="submission" date="2023-04" db="EMBL/GenBank/DDBJ databases">
        <title>Forest soil microbial communities from Buena Vista Peninsula, Colon Province, Panama.</title>
        <authorList>
            <person name="Bouskill N."/>
        </authorList>
    </citation>
    <scope>NUCLEOTIDE SEQUENCE [LARGE SCALE GENOMIC DNA]</scope>
    <source>
        <strain evidence="1 2">GGS1</strain>
    </source>
</reference>
<dbReference type="EC" id="1.1.1.413" evidence="1"/>
<dbReference type="PANTHER" id="PTHR42820:SF1">
    <property type="entry name" value="SHORT-CHAIN DEHYDROGENASE_REDUCTASE FAMILY PROTEIN"/>
    <property type="match status" value="1"/>
</dbReference>
<protein>
    <submittedName>
        <fullName evidence="1">NAD(P)-dependent dehydrogenase (Short-subunit alcohol dehydrogenase family)</fullName>
        <ecNumber evidence="1">1.1.1.413</ecNumber>
    </submittedName>
</protein>
<evidence type="ECO:0000313" key="2">
    <source>
        <dbReference type="Proteomes" id="UP001160499"/>
    </source>
</evidence>
<dbReference type="PRINTS" id="PR00081">
    <property type="entry name" value="GDHRDH"/>
</dbReference>
<dbReference type="CDD" id="cd05233">
    <property type="entry name" value="SDR_c"/>
    <property type="match status" value="1"/>
</dbReference>
<proteinExistence type="predicted"/>